<dbReference type="AlphaFoldDB" id="A0A9P9AT86"/>
<organism evidence="1 2">
    <name type="scientific">Thelonectria olida</name>
    <dbReference type="NCBI Taxonomy" id="1576542"/>
    <lineage>
        <taxon>Eukaryota</taxon>
        <taxon>Fungi</taxon>
        <taxon>Dikarya</taxon>
        <taxon>Ascomycota</taxon>
        <taxon>Pezizomycotina</taxon>
        <taxon>Sordariomycetes</taxon>
        <taxon>Hypocreomycetidae</taxon>
        <taxon>Hypocreales</taxon>
        <taxon>Nectriaceae</taxon>
        <taxon>Thelonectria</taxon>
    </lineage>
</organism>
<reference evidence="1 2" key="1">
    <citation type="journal article" date="2021" name="Nat. Commun.">
        <title>Genetic determinants of endophytism in the Arabidopsis root mycobiome.</title>
        <authorList>
            <person name="Mesny F."/>
            <person name="Miyauchi S."/>
            <person name="Thiergart T."/>
            <person name="Pickel B."/>
            <person name="Atanasova L."/>
            <person name="Karlsson M."/>
            <person name="Huettel B."/>
            <person name="Barry K.W."/>
            <person name="Haridas S."/>
            <person name="Chen C."/>
            <person name="Bauer D."/>
            <person name="Andreopoulos W."/>
            <person name="Pangilinan J."/>
            <person name="LaButti K."/>
            <person name="Riley R."/>
            <person name="Lipzen A."/>
            <person name="Clum A."/>
            <person name="Drula E."/>
            <person name="Henrissat B."/>
            <person name="Kohler A."/>
            <person name="Grigoriev I.V."/>
            <person name="Martin F.M."/>
            <person name="Hacquard S."/>
        </authorList>
    </citation>
    <scope>NUCLEOTIDE SEQUENCE [LARGE SCALE GENOMIC DNA]</scope>
    <source>
        <strain evidence="1 2">MPI-CAGE-CH-0241</strain>
    </source>
</reference>
<sequence length="251" mass="27413">MSVCRVCEDPLVLPLDPEDTHTGSSAVPDDLQLQCGCRYHWQCLMDQSLDVIQSLKCPSCATSLSVYQPGSSSATSVLPIPVGASILARYINEGGIQENLDILPSLAEEAYLEEHPEARPARAFHVLCTEGDVLGMVELLHNVNDDVDNLGPLIRYQDPLSNMRSGLHLAIEHGQEDAVWLLLWLSSAVPEEAFPDVARHAAESIAISRLQVTPDTDIRSLQDAERRTALTLAQQLQGNWNAILESGILSV</sequence>
<evidence type="ECO:0000313" key="1">
    <source>
        <dbReference type="EMBL" id="KAH6899611.1"/>
    </source>
</evidence>
<dbReference type="Proteomes" id="UP000777438">
    <property type="component" value="Unassembled WGS sequence"/>
</dbReference>
<dbReference type="EMBL" id="JAGPYM010000001">
    <property type="protein sequence ID" value="KAH6899611.1"/>
    <property type="molecule type" value="Genomic_DNA"/>
</dbReference>
<dbReference type="OrthoDB" id="46529at2759"/>
<evidence type="ECO:0000313" key="2">
    <source>
        <dbReference type="Proteomes" id="UP000777438"/>
    </source>
</evidence>
<proteinExistence type="predicted"/>
<name>A0A9P9AT86_9HYPO</name>
<accession>A0A9P9AT86</accession>
<comment type="caution">
    <text evidence="1">The sequence shown here is derived from an EMBL/GenBank/DDBJ whole genome shotgun (WGS) entry which is preliminary data.</text>
</comment>
<protein>
    <submittedName>
        <fullName evidence="1">Uncharacterized protein</fullName>
    </submittedName>
</protein>
<keyword evidence="2" id="KW-1185">Reference proteome</keyword>
<gene>
    <name evidence="1" type="ORF">B0T10DRAFT_146</name>
</gene>